<dbReference type="EMBL" id="JAFCMP010000001">
    <property type="protein sequence ID" value="KAG5192944.1"/>
    <property type="molecule type" value="Genomic_DNA"/>
</dbReference>
<evidence type="ECO:0000313" key="2">
    <source>
        <dbReference type="Proteomes" id="UP000664859"/>
    </source>
</evidence>
<evidence type="ECO:0000313" key="1">
    <source>
        <dbReference type="EMBL" id="KAG5192944.1"/>
    </source>
</evidence>
<accession>A0A835ZIV9</accession>
<protein>
    <submittedName>
        <fullName evidence="1">Uncharacterized protein</fullName>
    </submittedName>
</protein>
<proteinExistence type="predicted"/>
<keyword evidence="2" id="KW-1185">Reference proteome</keyword>
<reference evidence="1" key="1">
    <citation type="submission" date="2021-02" db="EMBL/GenBank/DDBJ databases">
        <title>First Annotated Genome of the Yellow-green Alga Tribonema minus.</title>
        <authorList>
            <person name="Mahan K.M."/>
        </authorList>
    </citation>
    <scope>NUCLEOTIDE SEQUENCE</scope>
    <source>
        <strain evidence="1">UTEX B ZZ1240</strain>
    </source>
</reference>
<comment type="caution">
    <text evidence="1">The sequence shown here is derived from an EMBL/GenBank/DDBJ whole genome shotgun (WGS) entry which is preliminary data.</text>
</comment>
<feature type="non-terminal residue" evidence="1">
    <location>
        <position position="1"/>
    </location>
</feature>
<feature type="non-terminal residue" evidence="1">
    <location>
        <position position="240"/>
    </location>
</feature>
<sequence>MCAEDAMGSPTRLDLAVAEFTLNDGIKYDIGGAFDSLPYELMLRTLLSAFDHPPALLTLHFWGSRFEFKSPQAALVALSEAYDLTAISIRDAIWPYYKSQREPFATKQECTLDGLHPSLAVEQLTADLLFFYINLKFVKWVDGAIDGTASTTDGKDRVPLPAPSAANKDILAGYKLNKARFDCAIVRESGRDNGHAPVLIDAVDIIEDDVGTLAYRSCMKFTSAAARAKVEVSMATGRVF</sequence>
<organism evidence="1 2">
    <name type="scientific">Tribonema minus</name>
    <dbReference type="NCBI Taxonomy" id="303371"/>
    <lineage>
        <taxon>Eukaryota</taxon>
        <taxon>Sar</taxon>
        <taxon>Stramenopiles</taxon>
        <taxon>Ochrophyta</taxon>
        <taxon>PX clade</taxon>
        <taxon>Xanthophyceae</taxon>
        <taxon>Tribonematales</taxon>
        <taxon>Tribonemataceae</taxon>
        <taxon>Tribonema</taxon>
    </lineage>
</organism>
<dbReference type="PANTHER" id="PTHR34407:SF1">
    <property type="entry name" value="SGNH HYDROLASE-TYPE ESTERASE DOMAIN-CONTAINING PROTEIN"/>
    <property type="match status" value="1"/>
</dbReference>
<gene>
    <name evidence="1" type="ORF">JKP88DRAFT_195489</name>
</gene>
<dbReference type="PANTHER" id="PTHR34407">
    <property type="entry name" value="EXPRESSED PROTEIN"/>
    <property type="match status" value="1"/>
</dbReference>
<name>A0A835ZIV9_9STRA</name>
<dbReference type="AlphaFoldDB" id="A0A835ZIV9"/>
<dbReference type="Proteomes" id="UP000664859">
    <property type="component" value="Unassembled WGS sequence"/>
</dbReference>